<protein>
    <submittedName>
        <fullName evidence="3">Mu transposase, C-terminal</fullName>
    </submittedName>
</protein>
<dbReference type="Pfam" id="PF09299">
    <property type="entry name" value="Mu-transpos_C"/>
    <property type="match status" value="1"/>
</dbReference>
<dbReference type="SUPFAM" id="SSF53098">
    <property type="entry name" value="Ribonuclease H-like"/>
    <property type="match status" value="1"/>
</dbReference>
<dbReference type="InterPro" id="IPR015378">
    <property type="entry name" value="Transposase-like_Mu_C"/>
</dbReference>
<dbReference type="OrthoDB" id="5287589at2"/>
<dbReference type="Proteomes" id="UP000183685">
    <property type="component" value="Unassembled WGS sequence"/>
</dbReference>
<evidence type="ECO:0000313" key="4">
    <source>
        <dbReference type="Proteomes" id="UP000183685"/>
    </source>
</evidence>
<dbReference type="AlphaFoldDB" id="A0A1G7F444"/>
<gene>
    <name evidence="3" type="ORF">SAMN04488071_3609</name>
</gene>
<dbReference type="STRING" id="637679.GCA_001550055_01581"/>
<proteinExistence type="predicted"/>
<dbReference type="RefSeq" id="WP_074519550.1">
    <property type="nucleotide sequence ID" value="NZ_FNAK01000009.1"/>
</dbReference>
<evidence type="ECO:0000313" key="3">
    <source>
        <dbReference type="EMBL" id="SDE70684.1"/>
    </source>
</evidence>
<organism evidence="3 4">
    <name type="scientific">Kordiimonas lacus</name>
    <dbReference type="NCBI Taxonomy" id="637679"/>
    <lineage>
        <taxon>Bacteria</taxon>
        <taxon>Pseudomonadati</taxon>
        <taxon>Pseudomonadota</taxon>
        <taxon>Alphaproteobacteria</taxon>
        <taxon>Kordiimonadales</taxon>
        <taxon>Kordiimonadaceae</taxon>
        <taxon>Kordiimonas</taxon>
    </lineage>
</organism>
<dbReference type="InterPro" id="IPR001584">
    <property type="entry name" value="Integrase_cat-core"/>
</dbReference>
<feature type="compositionally biased region" description="Basic and acidic residues" evidence="1">
    <location>
        <begin position="621"/>
        <end position="651"/>
    </location>
</feature>
<keyword evidence="4" id="KW-1185">Reference proteome</keyword>
<evidence type="ECO:0000256" key="1">
    <source>
        <dbReference type="SAM" id="MobiDB-lite"/>
    </source>
</evidence>
<dbReference type="GO" id="GO:0015074">
    <property type="term" value="P:DNA integration"/>
    <property type="evidence" value="ECO:0007669"/>
    <property type="project" value="InterPro"/>
</dbReference>
<dbReference type="EMBL" id="FNAK01000009">
    <property type="protein sequence ID" value="SDE70684.1"/>
    <property type="molecule type" value="Genomic_DNA"/>
</dbReference>
<evidence type="ECO:0000259" key="2">
    <source>
        <dbReference type="PROSITE" id="PS50994"/>
    </source>
</evidence>
<accession>A0A1G7F444</accession>
<reference evidence="3 4" key="1">
    <citation type="submission" date="2016-10" db="EMBL/GenBank/DDBJ databases">
        <authorList>
            <person name="de Groot N.N."/>
        </authorList>
    </citation>
    <scope>NUCLEOTIDE SEQUENCE [LARGE SCALE GENOMIC DNA]</scope>
    <source>
        <strain evidence="3 4">CGMCC 1.9109</strain>
    </source>
</reference>
<dbReference type="InterPro" id="IPR036397">
    <property type="entry name" value="RNaseH_sf"/>
</dbReference>
<dbReference type="Gene3D" id="3.30.420.10">
    <property type="entry name" value="Ribonuclease H-like superfamily/Ribonuclease H"/>
    <property type="match status" value="1"/>
</dbReference>
<feature type="domain" description="Integrase catalytic" evidence="2">
    <location>
        <begin position="261"/>
        <end position="479"/>
    </location>
</feature>
<name>A0A1G7F444_9PROT</name>
<dbReference type="PROSITE" id="PS50994">
    <property type="entry name" value="INTEGRASE"/>
    <property type="match status" value="1"/>
</dbReference>
<dbReference type="GO" id="GO:0003676">
    <property type="term" value="F:nucleic acid binding"/>
    <property type="evidence" value="ECO:0007669"/>
    <property type="project" value="InterPro"/>
</dbReference>
<feature type="region of interest" description="Disordered" evidence="1">
    <location>
        <begin position="621"/>
        <end position="683"/>
    </location>
</feature>
<dbReference type="InterPro" id="IPR012337">
    <property type="entry name" value="RNaseH-like_sf"/>
</dbReference>
<sequence>MLQVNQIIDIEGTQHRVLWSSPQATYLIDINDPKAFPTLHDNPERLLRQIAAEDAEVTTDPYLALTMAVVESGSRAEEIRNRGWGIISEIANDAAVLSPKSRGALISQTVEKHKTTKQTVYRLLRRYWQRGMTKNALLPDYHKSGAAGKKRTQRQKLGRPRVNLAGVGCVVTPDVERLFRIAIEEAFLNKKGRTLKKAYLKLLTLYKKSFGPVPSEEAPTYRQLGHFYRREYKPVEAIIKRTPKPIYDKDIRPLHSTSAAETLGPGSRFQIDATIADVYLVSAANRKRIVGRPVVYVIIDVFSRLVVGIYIGFEGPSYASAMQALANAAENKVEYCKRFDIEIENAQWPSIGIPDAILADRGELLGHQVEALVSQFNVRIENASAYRGDAKGIVERYFRTIQEQFKPYVEGVVTGTKVKKRGGKDYRLDATLSIEDFTRMILHSVLWHNQNRVLEEYDRDIDMPDDLPSIPIELWNWGLANKTGRLRSFPHETIELSLLPRKRATISNLGIKLFGIFYTCKEAVAAGWFHRIETGRPSSITVSYDPRRADQVYFLPNGNPTNYWVCDLSDRSRRYRDMSFWEVWRKQRAERKTQAKAKADANMSEADLDATIEQIAREAEAKKPKAIGESKAARVRHIGENREAEKEKERSTTAFAPKKQAKPTKGEVVPFRTDQASGDYRFPDMVETLFGEDADDE</sequence>